<name>A0A4P6K211_KTERU</name>
<sequence length="151" mass="16937">MGQLGTKEPCQVLIEMINGEISSCEIKNKKGHTLLAGKQALDTIAGVGKLNWEFELKPKAPDTSTFPQASPQPETTPMRYPSYLDTSPIPIRTPHMMFADVQQWPRKYRQVFVLIDGQRSSEKIALMLSQPQAVIEGILRELQARGVIFLE</sequence>
<accession>A0A4P6K211</accession>
<dbReference type="OrthoDB" id="160863at2"/>
<organism evidence="2 3">
    <name type="scientific">Ktedonosporobacter rubrisoli</name>
    <dbReference type="NCBI Taxonomy" id="2509675"/>
    <lineage>
        <taxon>Bacteria</taxon>
        <taxon>Bacillati</taxon>
        <taxon>Chloroflexota</taxon>
        <taxon>Ktedonobacteria</taxon>
        <taxon>Ktedonobacterales</taxon>
        <taxon>Ktedonosporobacteraceae</taxon>
        <taxon>Ktedonosporobacter</taxon>
    </lineage>
</organism>
<dbReference type="RefSeq" id="WP_129892791.1">
    <property type="nucleotide sequence ID" value="NZ_CP035758.1"/>
</dbReference>
<evidence type="ECO:0000313" key="2">
    <source>
        <dbReference type="EMBL" id="QBD81730.1"/>
    </source>
</evidence>
<dbReference type="AlphaFoldDB" id="A0A4P6K211"/>
<feature type="compositionally biased region" description="Polar residues" evidence="1">
    <location>
        <begin position="62"/>
        <end position="75"/>
    </location>
</feature>
<dbReference type="Proteomes" id="UP000290365">
    <property type="component" value="Chromosome"/>
</dbReference>
<protein>
    <submittedName>
        <fullName evidence="2">Uncharacterized protein</fullName>
    </submittedName>
</protein>
<dbReference type="EMBL" id="CP035758">
    <property type="protein sequence ID" value="QBD81730.1"/>
    <property type="molecule type" value="Genomic_DNA"/>
</dbReference>
<evidence type="ECO:0000256" key="1">
    <source>
        <dbReference type="SAM" id="MobiDB-lite"/>
    </source>
</evidence>
<gene>
    <name evidence="2" type="ORF">EPA93_39475</name>
</gene>
<feature type="region of interest" description="Disordered" evidence="1">
    <location>
        <begin position="59"/>
        <end position="81"/>
    </location>
</feature>
<reference evidence="2 3" key="1">
    <citation type="submission" date="2019-01" db="EMBL/GenBank/DDBJ databases">
        <title>Ktedonosporobacter rubrisoli SCAWS-G2.</title>
        <authorList>
            <person name="Huang Y."/>
            <person name="Yan B."/>
        </authorList>
    </citation>
    <scope>NUCLEOTIDE SEQUENCE [LARGE SCALE GENOMIC DNA]</scope>
    <source>
        <strain evidence="2 3">SCAWS-G2</strain>
    </source>
</reference>
<dbReference type="KEGG" id="kbs:EPA93_39475"/>
<proteinExistence type="predicted"/>
<keyword evidence="3" id="KW-1185">Reference proteome</keyword>
<evidence type="ECO:0000313" key="3">
    <source>
        <dbReference type="Proteomes" id="UP000290365"/>
    </source>
</evidence>